<evidence type="ECO:0000256" key="5">
    <source>
        <dbReference type="SAM" id="Phobius"/>
    </source>
</evidence>
<keyword evidence="3 5" id="KW-1133">Transmembrane helix</keyword>
<organism evidence="6 7">
    <name type="scientific">Campylobacter geochelonis</name>
    <dbReference type="NCBI Taxonomy" id="1780362"/>
    <lineage>
        <taxon>Bacteria</taxon>
        <taxon>Pseudomonadati</taxon>
        <taxon>Campylobacterota</taxon>
        <taxon>Epsilonproteobacteria</taxon>
        <taxon>Campylobacterales</taxon>
        <taxon>Campylobacteraceae</taxon>
        <taxon>Campylobacter</taxon>
    </lineage>
</organism>
<dbReference type="GO" id="GO:0006457">
    <property type="term" value="P:protein folding"/>
    <property type="evidence" value="ECO:0007669"/>
    <property type="project" value="InterPro"/>
</dbReference>
<sequence>MKDFLTQKYFDILIATAVLLVLGIPVGIANIYLGYIIGESPCTLCWNERIGMVVVGMLGIFILRYGLRAKYLVMVFLSAAYGLFMTLRHSSFDGTQADVGMGFGGAIFGAHTYTWGIFVYWAVIIAMSLLLFFMRNENIAKELYAKELKIKEFSPYSKFVVGLSLFVILSNGLQAFISTGIPPYSGKGEPERFSFEYVTQRWTSHVWDRLAKPISFTGSSVVDSPFVAGESAPKKFAFNSDENAGVAVSLKPAPAVLESKELPFQAVGLFEHGNAADIAYNSEKNQFAITSTQAGIYFTDDKFNLRENAILDKPNGYDIPLTVASTFVGNQVVSTAYNKTLWIVEQTPQSKIDEFKEWNVFRKTSGGLMAPLYRERPWVNTVRAKKAYILTLAYDKDSKYMYMLSVPNPASQKIILIKVDPKDNTLSGELVVKAGENFAIKDKRKISEYYITAGDIKDGKFVAYSKNFNTLLVIDLQSAMVEDAYAMPKINGEISGLTFKGDKIVILSHKDSKDYVSEIQNPF</sequence>
<gene>
    <name evidence="6" type="ORF">ERS672216_01024</name>
</gene>
<dbReference type="OrthoDB" id="158402at2"/>
<dbReference type="Pfam" id="PF02600">
    <property type="entry name" value="DsbB"/>
    <property type="match status" value="1"/>
</dbReference>
<protein>
    <submittedName>
        <fullName evidence="6">Disulfide bond formation protein, DsbB family</fullName>
    </submittedName>
</protein>
<feature type="transmembrane region" description="Helical" evidence="5">
    <location>
        <begin position="155"/>
        <end position="177"/>
    </location>
</feature>
<keyword evidence="7" id="KW-1185">Reference proteome</keyword>
<feature type="transmembrane region" description="Helical" evidence="5">
    <location>
        <begin position="72"/>
        <end position="92"/>
    </location>
</feature>
<dbReference type="GO" id="GO:0015035">
    <property type="term" value="F:protein-disulfide reductase activity"/>
    <property type="evidence" value="ECO:0007669"/>
    <property type="project" value="InterPro"/>
</dbReference>
<keyword evidence="4 5" id="KW-0472">Membrane</keyword>
<proteinExistence type="predicted"/>
<name>A0A128EFN6_9BACT</name>
<dbReference type="Gene3D" id="1.20.1550.10">
    <property type="entry name" value="DsbB-like"/>
    <property type="match status" value="1"/>
</dbReference>
<feature type="transmembrane region" description="Helical" evidence="5">
    <location>
        <begin position="112"/>
        <end position="134"/>
    </location>
</feature>
<dbReference type="Proteomes" id="UP000069632">
    <property type="component" value="Unassembled WGS sequence"/>
</dbReference>
<comment type="subcellular location">
    <subcellularLocation>
        <location evidence="1">Membrane</location>
        <topology evidence="1">Multi-pass membrane protein</topology>
    </subcellularLocation>
</comment>
<dbReference type="InterPro" id="IPR023380">
    <property type="entry name" value="DsbB-like_sf"/>
</dbReference>
<keyword evidence="2 5" id="KW-0812">Transmembrane</keyword>
<dbReference type="EMBL" id="FIZP01000004">
    <property type="protein sequence ID" value="CZE47714.1"/>
    <property type="molecule type" value="Genomic_DNA"/>
</dbReference>
<evidence type="ECO:0000256" key="1">
    <source>
        <dbReference type="ARBA" id="ARBA00004141"/>
    </source>
</evidence>
<reference evidence="6 7" key="1">
    <citation type="submission" date="2016-02" db="EMBL/GenBank/DDBJ databases">
        <authorList>
            <consortium name="Pathogen Informatics"/>
        </authorList>
    </citation>
    <scope>NUCLEOTIDE SEQUENCE [LARGE SCALE GENOMIC DNA]</scope>
    <source>
        <strain evidence="6 7">RC20</strain>
    </source>
</reference>
<evidence type="ECO:0000313" key="7">
    <source>
        <dbReference type="Proteomes" id="UP000069632"/>
    </source>
</evidence>
<accession>A0A128EFN6</accession>
<dbReference type="AlphaFoldDB" id="A0A128EFN6"/>
<dbReference type="InterPro" id="IPR003752">
    <property type="entry name" value="DiS_bond_form_DsbB/BdbC"/>
</dbReference>
<feature type="transmembrane region" description="Helical" evidence="5">
    <location>
        <begin position="49"/>
        <end position="67"/>
    </location>
</feature>
<dbReference type="RefSeq" id="WP_075540202.1">
    <property type="nucleotide sequence ID" value="NZ_CP053844.1"/>
</dbReference>
<evidence type="ECO:0000313" key="6">
    <source>
        <dbReference type="EMBL" id="CZE47714.1"/>
    </source>
</evidence>
<feature type="transmembrane region" description="Helical" evidence="5">
    <location>
        <begin position="12"/>
        <end position="37"/>
    </location>
</feature>
<evidence type="ECO:0000256" key="3">
    <source>
        <dbReference type="ARBA" id="ARBA00022989"/>
    </source>
</evidence>
<evidence type="ECO:0000256" key="4">
    <source>
        <dbReference type="ARBA" id="ARBA00023136"/>
    </source>
</evidence>
<dbReference type="GO" id="GO:0016020">
    <property type="term" value="C:membrane"/>
    <property type="evidence" value="ECO:0007669"/>
    <property type="project" value="UniProtKB-SubCell"/>
</dbReference>
<dbReference type="SUPFAM" id="SSF158442">
    <property type="entry name" value="DsbB-like"/>
    <property type="match status" value="1"/>
</dbReference>
<evidence type="ECO:0000256" key="2">
    <source>
        <dbReference type="ARBA" id="ARBA00022692"/>
    </source>
</evidence>